<comment type="caution">
    <text evidence="1">The sequence shown here is derived from an EMBL/GenBank/DDBJ whole genome shotgun (WGS) entry which is preliminary data.</text>
</comment>
<dbReference type="AlphaFoldDB" id="A0A4R5CF70"/>
<evidence type="ECO:0000313" key="1">
    <source>
        <dbReference type="EMBL" id="TDD97596.1"/>
    </source>
</evidence>
<organism evidence="1 2">
    <name type="scientific">Actinomadura rubrisoli</name>
    <dbReference type="NCBI Taxonomy" id="2530368"/>
    <lineage>
        <taxon>Bacteria</taxon>
        <taxon>Bacillati</taxon>
        <taxon>Actinomycetota</taxon>
        <taxon>Actinomycetes</taxon>
        <taxon>Streptosporangiales</taxon>
        <taxon>Thermomonosporaceae</taxon>
        <taxon>Actinomadura</taxon>
    </lineage>
</organism>
<reference evidence="1 2" key="1">
    <citation type="submission" date="2019-03" db="EMBL/GenBank/DDBJ databases">
        <title>Draft genome sequences of novel Actinobacteria.</title>
        <authorList>
            <person name="Sahin N."/>
            <person name="Ay H."/>
            <person name="Saygin H."/>
        </authorList>
    </citation>
    <scope>NUCLEOTIDE SEQUENCE [LARGE SCALE GENOMIC DNA]</scope>
    <source>
        <strain evidence="1 2">H3C3</strain>
    </source>
</reference>
<accession>A0A4R5CF70</accession>
<keyword evidence="2" id="KW-1185">Reference proteome</keyword>
<dbReference type="EMBL" id="SMKU01000002">
    <property type="protein sequence ID" value="TDD97596.1"/>
    <property type="molecule type" value="Genomic_DNA"/>
</dbReference>
<evidence type="ECO:0000313" key="2">
    <source>
        <dbReference type="Proteomes" id="UP000294513"/>
    </source>
</evidence>
<gene>
    <name evidence="1" type="ORF">E1298_00775</name>
</gene>
<dbReference type="Proteomes" id="UP000294513">
    <property type="component" value="Unassembled WGS sequence"/>
</dbReference>
<name>A0A4R5CF70_9ACTN</name>
<dbReference type="RefSeq" id="WP_131888758.1">
    <property type="nucleotide sequence ID" value="NZ_SMKU01000002.1"/>
</dbReference>
<protein>
    <submittedName>
        <fullName evidence="1">Uncharacterized protein</fullName>
    </submittedName>
</protein>
<sequence>MSTITKQLLARLKDHYRKPGTAQDGEILVTEVTAPGSNRSCDLLRVGMWQSRGLGIGVHELKVSRSDWLRELDDPGKADAWWRFCSRFWVVAMPGVVNASELPEGWGLMLPPNRANGRRFRPVVPAASREPEVSLPLLVEILRRADNIRVAEMQQMRMVHRRDLYTKVEQARRTANADALDLVTKQSLEKLEQVLGARISDFAWGTDLPLTEITSGELAIAVCEYTHQHVALQRREVELGRIESRLQGVAQRVLRDLPSVAALKRGDAA</sequence>
<dbReference type="OrthoDB" id="6180861at2"/>
<proteinExistence type="predicted"/>